<evidence type="ECO:0000313" key="1">
    <source>
        <dbReference type="EMBL" id="CCE92462.1"/>
    </source>
</evidence>
<keyword evidence="2" id="KW-1185">Reference proteome</keyword>
<dbReference type="GO" id="GO:0070071">
    <property type="term" value="P:proton-transporting two-sector ATPase complex assembly"/>
    <property type="evidence" value="ECO:0007669"/>
    <property type="project" value="EnsemblFungi"/>
</dbReference>
<evidence type="ECO:0008006" key="3">
    <source>
        <dbReference type="Google" id="ProtNLM"/>
    </source>
</evidence>
<dbReference type="GO" id="GO:0045182">
    <property type="term" value="F:translation regulator activity"/>
    <property type="evidence" value="ECO:0007669"/>
    <property type="project" value="EnsemblFungi"/>
</dbReference>
<dbReference type="Proteomes" id="UP000005627">
    <property type="component" value="Chromosome 5"/>
</dbReference>
<organism evidence="1 2">
    <name type="scientific">Torulaspora delbrueckii</name>
    <name type="common">Yeast</name>
    <name type="synonym">Candida colliculosa</name>
    <dbReference type="NCBI Taxonomy" id="4950"/>
    <lineage>
        <taxon>Eukaryota</taxon>
        <taxon>Fungi</taxon>
        <taxon>Dikarya</taxon>
        <taxon>Ascomycota</taxon>
        <taxon>Saccharomycotina</taxon>
        <taxon>Saccharomycetes</taxon>
        <taxon>Saccharomycetales</taxon>
        <taxon>Saccharomycetaceae</taxon>
        <taxon>Torulaspora</taxon>
    </lineage>
</organism>
<evidence type="ECO:0000313" key="2">
    <source>
        <dbReference type="Proteomes" id="UP000005627"/>
    </source>
</evidence>
<dbReference type="GO" id="GO:0070131">
    <property type="term" value="P:positive regulation of mitochondrial translation"/>
    <property type="evidence" value="ECO:0007669"/>
    <property type="project" value="EnsemblFungi"/>
</dbReference>
<proteinExistence type="predicted"/>
<dbReference type="KEGG" id="tdl:TDEL_0E02190"/>
<dbReference type="GO" id="GO:0005743">
    <property type="term" value="C:mitochondrial inner membrane"/>
    <property type="evidence" value="ECO:0007669"/>
    <property type="project" value="EnsemblFungi"/>
</dbReference>
<dbReference type="OrthoDB" id="4064138at2759"/>
<protein>
    <recommendedName>
        <fullName evidence="3">Mitochondrial translation factor ATP22</fullName>
    </recommendedName>
</protein>
<dbReference type="RefSeq" id="XP_003681673.1">
    <property type="nucleotide sequence ID" value="XM_003681625.1"/>
</dbReference>
<accession>G8ZV18</accession>
<reference evidence="1 2" key="1">
    <citation type="journal article" date="2011" name="Proc. Natl. Acad. Sci. U.S.A.">
        <title>Evolutionary erosion of yeast sex chromosomes by mating-type switching accidents.</title>
        <authorList>
            <person name="Gordon J.L."/>
            <person name="Armisen D."/>
            <person name="Proux-Wera E."/>
            <person name="Oheigeartaigh S.S."/>
            <person name="Byrne K.P."/>
            <person name="Wolfe K.H."/>
        </authorList>
    </citation>
    <scope>NUCLEOTIDE SEQUENCE [LARGE SCALE GENOMIC DNA]</scope>
    <source>
        <strain evidence="2">ATCC 10662 / CBS 1146 / NBRC 0425 / NCYC 2629 / NRRL Y-866</strain>
    </source>
</reference>
<dbReference type="FunCoup" id="G8ZV18">
    <property type="interactions" value="36"/>
</dbReference>
<dbReference type="EMBL" id="HE616746">
    <property type="protein sequence ID" value="CCE92462.1"/>
    <property type="molecule type" value="Genomic_DNA"/>
</dbReference>
<dbReference type="AlphaFoldDB" id="G8ZV18"/>
<dbReference type="InParanoid" id="G8ZV18"/>
<dbReference type="HOGENOM" id="CLU_024415_0_0_1"/>
<gene>
    <name evidence="1" type="primary">TDEL0E02190</name>
    <name evidence="1" type="ORF">TDEL_0E02190</name>
</gene>
<sequence length="699" mass="81004">MLKFRCVLGINQLRNACSIGPKKMAGQLPAPQLEETFQLIGSTTVREICKPGSTQASQLGQLIDELESGHDLRKVRNKLIRKFSLSYEAVNSRLKNAVTDPMLFEMSMYRKLGPKQYLSFTKALKTTIENRDISIEDKKVRLYRIISLQHDLYPEAAKKDGFIISDDVHKWFWDNLPRAESFDHFYFLIKSDIHLSSCPHVRKFTKRLMQGSEMELQLATFQLFLHDEAHRVTFHNKFSKLYSFGSMIILVNKILNGKDFRFIKIYLAALLHKMELLKSPQSQSRSNRVLFIHFSNTLLYYLAQTGNTQMFLEAFAIQLKHMQRVGLLDDSNVASRLLQRSLNFVLKLLRQKGLQEEVFRFIGIIQKVCIDKDRNFNERVIVELMSSLRSFNDPKLTCQYVLSAFKNEKTGQLLNELGIWGAVFHQSPQVLPEKVLSAETKAQEELLPKSLQIDEIPSHAVLTEFYRVILFTNARIMGLEEYQNFLLDLYKNYTKALRLKKFKGVKHDTGILSVFLHNIRLELSNPKLAYEVLTDFYSHSFASNVRITSKICPFSLVTYKNNHISQMELSNLLYLMQSNGVALRLRFCIAMILRFLELNNLVEARSWYDKILQARFDIKHKLLIKAIRDNGWEYPRNFDMSLLDEIDNPSTEVNDDTLFLEGSSEFEDSGSYACDSEKPLLEVIDLVENLANKSMSRLI</sequence>
<dbReference type="GeneID" id="11503863"/>
<dbReference type="eggNOG" id="ENOG502QUX9">
    <property type="taxonomic scope" value="Eukaryota"/>
</dbReference>
<name>G8ZV18_TORDE</name>